<evidence type="ECO:0000313" key="1">
    <source>
        <dbReference type="EMBL" id="SPJ24182.1"/>
    </source>
</evidence>
<dbReference type="RefSeq" id="WP_108894004.1">
    <property type="nucleotide sequence ID" value="NZ_ONZF01000003.1"/>
</dbReference>
<sequence>MPQSQTLSGGFADPARQSAHAFRSVMEAMARPGSLHDITGAEPPASLSVATGAVLLTLCDTDTPVHLAGDADCATVRDWIAFHTGAPFCGPADCMFALGTWQALAPLSAFPTGTAQYPDRSATMIVEVPQLSASGATLTGPGIKDNASLSLPETRAFRDNHALFPLGLDFIFTSGSRLAALPRSTEVR</sequence>
<dbReference type="GO" id="GO:0061693">
    <property type="term" value="F:alpha-D-ribose 1-methylphosphonate 5-triphosphate synthase activity"/>
    <property type="evidence" value="ECO:0007669"/>
    <property type="project" value="UniProtKB-EC"/>
</dbReference>
<dbReference type="Pfam" id="PF05845">
    <property type="entry name" value="PhnH"/>
    <property type="match status" value="1"/>
</dbReference>
<dbReference type="Proteomes" id="UP000244912">
    <property type="component" value="Unassembled WGS sequence"/>
</dbReference>
<dbReference type="PIRSF" id="PIRSF020680">
    <property type="entry name" value="PhnH"/>
    <property type="match status" value="1"/>
</dbReference>
<protein>
    <submittedName>
        <fullName evidence="1">Alpha-D-ribose 1-methylphosphonate 5-triphosphate synthase subunit PhnH</fullName>
        <ecNumber evidence="1">2.7.8.37</ecNumber>
    </submittedName>
</protein>
<dbReference type="GO" id="GO:0019634">
    <property type="term" value="P:organic phosphonate metabolic process"/>
    <property type="evidence" value="ECO:0007669"/>
    <property type="project" value="InterPro"/>
</dbReference>
<reference evidence="2" key="1">
    <citation type="submission" date="2018-03" db="EMBL/GenBank/DDBJ databases">
        <authorList>
            <person name="Rodrigo-Torres L."/>
            <person name="Arahal R. D."/>
            <person name="Lucena T."/>
        </authorList>
    </citation>
    <scope>NUCLEOTIDE SEQUENCE [LARGE SCALE GENOMIC DNA]</scope>
    <source>
        <strain evidence="2">CECT 8504</strain>
    </source>
</reference>
<dbReference type="Gene3D" id="3.40.50.11310">
    <property type="entry name" value="Bacterial phosphonate metabolism protein PhnH"/>
    <property type="match status" value="1"/>
</dbReference>
<dbReference type="InterPro" id="IPR008772">
    <property type="entry name" value="Phosphonate_metab_PhnH"/>
</dbReference>
<dbReference type="NCBIfam" id="TIGR03292">
    <property type="entry name" value="PhnH_redo"/>
    <property type="match status" value="1"/>
</dbReference>
<keyword evidence="2" id="KW-1185">Reference proteome</keyword>
<proteinExistence type="predicted"/>
<dbReference type="EMBL" id="ONZF01000003">
    <property type="protein sequence ID" value="SPJ24182.1"/>
    <property type="molecule type" value="Genomic_DNA"/>
</dbReference>
<gene>
    <name evidence="1" type="primary">phnH</name>
    <name evidence="1" type="ORF">PAA8504_02010</name>
</gene>
<accession>A0A2R8BVJ8</accession>
<evidence type="ECO:0000313" key="2">
    <source>
        <dbReference type="Proteomes" id="UP000244912"/>
    </source>
</evidence>
<keyword evidence="1" id="KW-0808">Transferase</keyword>
<dbReference type="InterPro" id="IPR038058">
    <property type="entry name" value="PhnH-like_sp"/>
</dbReference>
<dbReference type="EC" id="2.7.8.37" evidence="1"/>
<organism evidence="1 2">
    <name type="scientific">Palleronia abyssalis</name>
    <dbReference type="NCBI Taxonomy" id="1501240"/>
    <lineage>
        <taxon>Bacteria</taxon>
        <taxon>Pseudomonadati</taxon>
        <taxon>Pseudomonadota</taxon>
        <taxon>Alphaproteobacteria</taxon>
        <taxon>Rhodobacterales</taxon>
        <taxon>Roseobacteraceae</taxon>
        <taxon>Palleronia</taxon>
    </lineage>
</organism>
<dbReference type="AlphaFoldDB" id="A0A2R8BVJ8"/>
<dbReference type="OrthoDB" id="9814509at2"/>
<dbReference type="SUPFAM" id="SSF159709">
    <property type="entry name" value="PhnH-like"/>
    <property type="match status" value="1"/>
</dbReference>
<name>A0A2R8BVJ8_9RHOB</name>